<accession>A0A0J6WGV7</accession>
<proteinExistence type="predicted"/>
<dbReference type="PATRIC" id="fig|37916.4.peg.982"/>
<dbReference type="RefSeq" id="WP_234713861.1">
    <property type="nucleotide sequence ID" value="NZ_JYNL01000009.1"/>
</dbReference>
<organism evidence="1 2">
    <name type="scientific">Mycolicibacterium chlorophenolicum</name>
    <dbReference type="NCBI Taxonomy" id="37916"/>
    <lineage>
        <taxon>Bacteria</taxon>
        <taxon>Bacillati</taxon>
        <taxon>Actinomycetota</taxon>
        <taxon>Actinomycetes</taxon>
        <taxon>Mycobacteriales</taxon>
        <taxon>Mycobacteriaceae</taxon>
        <taxon>Mycolicibacterium</taxon>
    </lineage>
</organism>
<sequence>MTAQQRPLTRMDIRFGYVAARVGVTYDDKTCWAITDALIADAPLGTWSVEDGQVVTTADPDFWAIVTSVVGV</sequence>
<dbReference type="EMBL" id="JYNL01000009">
    <property type="protein sequence ID" value="KMO82480.1"/>
    <property type="molecule type" value="Genomic_DNA"/>
</dbReference>
<gene>
    <name evidence="1" type="ORF">MCHLDSM_01103</name>
</gene>
<dbReference type="AlphaFoldDB" id="A0A0J6WGV7"/>
<evidence type="ECO:0000313" key="1">
    <source>
        <dbReference type="EMBL" id="KMO82480.1"/>
    </source>
</evidence>
<name>A0A0J6WGV7_9MYCO</name>
<dbReference type="Proteomes" id="UP000036513">
    <property type="component" value="Unassembled WGS sequence"/>
</dbReference>
<comment type="caution">
    <text evidence="1">The sequence shown here is derived from an EMBL/GenBank/DDBJ whole genome shotgun (WGS) entry which is preliminary data.</text>
</comment>
<keyword evidence="2" id="KW-1185">Reference proteome</keyword>
<reference evidence="1 2" key="1">
    <citation type="journal article" date="2015" name="Genome Biol. Evol.">
        <title>Characterization of Three Mycobacterium spp. with Potential Use in Bioremediation by Genome Sequencing and Comparative Genomics.</title>
        <authorList>
            <person name="Das S."/>
            <person name="Pettersson B.M."/>
            <person name="Behra P.R."/>
            <person name="Ramesh M."/>
            <person name="Dasgupta S."/>
            <person name="Bhattacharya A."/>
            <person name="Kirsebom L.A."/>
        </authorList>
    </citation>
    <scope>NUCLEOTIDE SEQUENCE [LARGE SCALE GENOMIC DNA]</scope>
    <source>
        <strain evidence="1 2">DSM 43826</strain>
    </source>
</reference>
<evidence type="ECO:0000313" key="2">
    <source>
        <dbReference type="Proteomes" id="UP000036513"/>
    </source>
</evidence>
<protein>
    <submittedName>
        <fullName evidence="1">Uncharacterized protein</fullName>
    </submittedName>
</protein>